<protein>
    <submittedName>
        <fullName evidence="2">Flavanone 7-O-glucoside 2''-O-beta-L-rhamnosyltransferase-like</fullName>
    </submittedName>
</protein>
<sequence>MTSTAMPSSTTSFALMGWSSCIGRATIGTPNLIASMTELHPQCERKPPILGWVSISLWGAHPVRTKPTSRVLSMNPQGINGLTLSSSSSSSSPTALGNLITHMKLTLLSSNPMEISSISSSDKKYSLPKEANTTEELSFSPIKSITFLLLRWPSSSKYASGMRGPTGTTSLHTREDT</sequence>
<reference evidence="2" key="2">
    <citation type="submission" date="2023-04" db="EMBL/GenBank/DDBJ databases">
        <authorList>
            <person name="Bruccoleri R.E."/>
            <person name="Oakeley E.J."/>
            <person name="Faust A.-M."/>
            <person name="Dessus-Babus S."/>
            <person name="Altorfer M."/>
            <person name="Burckhardt D."/>
            <person name="Oertli M."/>
            <person name="Naumann U."/>
            <person name="Petersen F."/>
            <person name="Wong J."/>
        </authorList>
    </citation>
    <scope>NUCLEOTIDE SEQUENCE</scope>
    <source>
        <strain evidence="2">GSM-AAB239-AS_SAM_17_03QT</strain>
        <tissue evidence="2">Leaf</tissue>
    </source>
</reference>
<proteinExistence type="predicted"/>
<accession>A0AAX6FGN1</accession>
<gene>
    <name evidence="2" type="ORF">M6B38_133875</name>
</gene>
<dbReference type="EMBL" id="JANAVB010028818">
    <property type="protein sequence ID" value="KAJ6815566.1"/>
    <property type="molecule type" value="Genomic_DNA"/>
</dbReference>
<comment type="caution">
    <text evidence="2">The sequence shown here is derived from an EMBL/GenBank/DDBJ whole genome shotgun (WGS) entry which is preliminary data.</text>
</comment>
<evidence type="ECO:0000313" key="3">
    <source>
        <dbReference type="Proteomes" id="UP001140949"/>
    </source>
</evidence>
<dbReference type="Proteomes" id="UP001140949">
    <property type="component" value="Unassembled WGS sequence"/>
</dbReference>
<evidence type="ECO:0000256" key="1">
    <source>
        <dbReference type="SAM" id="MobiDB-lite"/>
    </source>
</evidence>
<name>A0AAX6FGN1_IRIPA</name>
<keyword evidence="3" id="KW-1185">Reference proteome</keyword>
<evidence type="ECO:0000313" key="2">
    <source>
        <dbReference type="EMBL" id="KAJ6815566.1"/>
    </source>
</evidence>
<reference evidence="2" key="1">
    <citation type="journal article" date="2023" name="GigaByte">
        <title>Genome assembly of the bearded iris, Iris pallida Lam.</title>
        <authorList>
            <person name="Bruccoleri R.E."/>
            <person name="Oakeley E.J."/>
            <person name="Faust A.M.E."/>
            <person name="Altorfer M."/>
            <person name="Dessus-Babus S."/>
            <person name="Burckhardt D."/>
            <person name="Oertli M."/>
            <person name="Naumann U."/>
            <person name="Petersen F."/>
            <person name="Wong J."/>
        </authorList>
    </citation>
    <scope>NUCLEOTIDE SEQUENCE</scope>
    <source>
        <strain evidence="2">GSM-AAB239-AS_SAM_17_03QT</strain>
    </source>
</reference>
<organism evidence="2 3">
    <name type="scientific">Iris pallida</name>
    <name type="common">Sweet iris</name>
    <dbReference type="NCBI Taxonomy" id="29817"/>
    <lineage>
        <taxon>Eukaryota</taxon>
        <taxon>Viridiplantae</taxon>
        <taxon>Streptophyta</taxon>
        <taxon>Embryophyta</taxon>
        <taxon>Tracheophyta</taxon>
        <taxon>Spermatophyta</taxon>
        <taxon>Magnoliopsida</taxon>
        <taxon>Liliopsida</taxon>
        <taxon>Asparagales</taxon>
        <taxon>Iridaceae</taxon>
        <taxon>Iridoideae</taxon>
        <taxon>Irideae</taxon>
        <taxon>Iris</taxon>
    </lineage>
</organism>
<dbReference type="AlphaFoldDB" id="A0AAX6FGN1"/>
<feature type="region of interest" description="Disordered" evidence="1">
    <location>
        <begin position="158"/>
        <end position="177"/>
    </location>
</feature>